<evidence type="ECO:0000256" key="6">
    <source>
        <dbReference type="SAM" id="MobiDB-lite"/>
    </source>
</evidence>
<feature type="compositionally biased region" description="Low complexity" evidence="6">
    <location>
        <begin position="328"/>
        <end position="338"/>
    </location>
</feature>
<dbReference type="FunFam" id="3.40.50.12650:FF:000001">
    <property type="entry name" value="DNA cross-link repair 1A"/>
    <property type="match status" value="1"/>
</dbReference>
<evidence type="ECO:0000256" key="5">
    <source>
        <dbReference type="ARBA" id="ARBA00023242"/>
    </source>
</evidence>
<dbReference type="GO" id="GO:0003684">
    <property type="term" value="F:damaged DNA binding"/>
    <property type="evidence" value="ECO:0007669"/>
    <property type="project" value="TreeGrafter"/>
</dbReference>
<comment type="subcellular location">
    <subcellularLocation>
        <location evidence="1">Nucleus</location>
    </subcellularLocation>
</comment>
<dbReference type="Gene3D" id="3.60.15.10">
    <property type="entry name" value="Ribonuclease Z/Hydroxyacylglutathione hydrolase-like"/>
    <property type="match status" value="1"/>
</dbReference>
<dbReference type="GO" id="GO:0005634">
    <property type="term" value="C:nucleus"/>
    <property type="evidence" value="ECO:0007669"/>
    <property type="project" value="UniProtKB-SubCell"/>
</dbReference>
<feature type="compositionally biased region" description="Basic and acidic residues" evidence="6">
    <location>
        <begin position="17"/>
        <end position="27"/>
    </location>
</feature>
<feature type="domain" description="DNA repair metallo-beta-lactamase" evidence="7">
    <location>
        <begin position="676"/>
        <end position="801"/>
    </location>
</feature>
<dbReference type="InterPro" id="IPR036866">
    <property type="entry name" value="RibonucZ/Hydroxyglut_hydro"/>
</dbReference>
<dbReference type="EMBL" id="BPQB01000081">
    <property type="protein sequence ID" value="GJE98047.1"/>
    <property type="molecule type" value="Genomic_DNA"/>
</dbReference>
<dbReference type="InterPro" id="IPR011084">
    <property type="entry name" value="DRMBL"/>
</dbReference>
<feature type="region of interest" description="Disordered" evidence="6">
    <location>
        <begin position="1"/>
        <end position="173"/>
    </location>
</feature>
<dbReference type="SUPFAM" id="SSF56281">
    <property type="entry name" value="Metallo-hydrolase/oxidoreductase"/>
    <property type="match status" value="1"/>
</dbReference>
<dbReference type="Gene3D" id="3.40.50.12650">
    <property type="match status" value="1"/>
</dbReference>
<organism evidence="8 9">
    <name type="scientific">Phanerochaete sordida</name>
    <dbReference type="NCBI Taxonomy" id="48140"/>
    <lineage>
        <taxon>Eukaryota</taxon>
        <taxon>Fungi</taxon>
        <taxon>Dikarya</taxon>
        <taxon>Basidiomycota</taxon>
        <taxon>Agaricomycotina</taxon>
        <taxon>Agaricomycetes</taxon>
        <taxon>Polyporales</taxon>
        <taxon>Phanerochaetaceae</taxon>
        <taxon>Phanerochaete</taxon>
    </lineage>
</organism>
<dbReference type="PANTHER" id="PTHR23240">
    <property type="entry name" value="DNA CROSS-LINK REPAIR PROTEIN PSO2/SNM1-RELATED"/>
    <property type="match status" value="1"/>
</dbReference>
<proteinExistence type="inferred from homology"/>
<feature type="compositionally biased region" description="Acidic residues" evidence="6">
    <location>
        <begin position="249"/>
        <end position="283"/>
    </location>
</feature>
<dbReference type="OrthoDB" id="262529at2759"/>
<feature type="compositionally biased region" description="Polar residues" evidence="6">
    <location>
        <begin position="85"/>
        <end position="123"/>
    </location>
</feature>
<feature type="region of interest" description="Disordered" evidence="6">
    <location>
        <begin position="189"/>
        <end position="290"/>
    </location>
</feature>
<dbReference type="GO" id="GO:0035312">
    <property type="term" value="F:5'-3' DNA exonuclease activity"/>
    <property type="evidence" value="ECO:0007669"/>
    <property type="project" value="TreeGrafter"/>
</dbReference>
<dbReference type="CDD" id="cd16273">
    <property type="entry name" value="SNM1A-1C-like_MBL-fold"/>
    <property type="match status" value="1"/>
</dbReference>
<dbReference type="GO" id="GO:0006303">
    <property type="term" value="P:double-strand break repair via nonhomologous end joining"/>
    <property type="evidence" value="ECO:0007669"/>
    <property type="project" value="TreeGrafter"/>
</dbReference>
<dbReference type="GO" id="GO:0036297">
    <property type="term" value="P:interstrand cross-link repair"/>
    <property type="evidence" value="ECO:0007669"/>
    <property type="project" value="TreeGrafter"/>
</dbReference>
<dbReference type="Pfam" id="PF07522">
    <property type="entry name" value="DRMBL"/>
    <property type="match status" value="1"/>
</dbReference>
<dbReference type="AlphaFoldDB" id="A0A9P3GMB0"/>
<name>A0A9P3GMB0_9APHY</name>
<evidence type="ECO:0000256" key="1">
    <source>
        <dbReference type="ARBA" id="ARBA00004123"/>
    </source>
</evidence>
<evidence type="ECO:0000256" key="4">
    <source>
        <dbReference type="ARBA" id="ARBA00023204"/>
    </source>
</evidence>
<sequence>MAKKRKETAQSTTLDSFFKKGGNDANKKARLQPSQPTQAAKRNGVKKPPLKVAPEDIIVIDDDDDVSPEPISIDDSSDIEVLESTRASRPSSSKAANPTPQGESSRQQLPSTSTAQSIPTSTAEPLDISFGEPSLLLGEQEPLLERTDEDGPDFGVPTLLHDEPACASPPSAAPASLLPAARNNTSACLDGSYHAGDPPGVSATRIAEPPPRPSLDPLQRLDTDDELLREGTSYMHAPVANATSADQWELGDDEAAPAEGDITPDDRDEVEVEDEFPQEDADPVQDTAQTTCPICDVLLDKLSELEIQQHVNECMDAAPPSPAKDPPAKAAPDPSSSKVLRPISAYQVVHVPPESEDEEDLKSPAKDSGPGVFSMLMNSRKENEAWKEAAVAEDRNFRPTKANGGRRKAPFYKVMQGMPIAVDAFRYGSIPGVTAYFLTHAHSDHYTNLSSNWKSGPIYASEGTANLIIHMLRVDRKWVHPLPMDVATVIPDTGGVTVTLIEANHCPGSCLFLFEGPQTVNAGDSAYKSPFVGSKRVFRYLHCGDFRASPQHVLHPAVRGKRIDTVYLDTTYLDPKYCFPPQSEVISACAELAKRIVSDEPLHTGKEKHARVDSFFSVQDKPKEKGVAKRERTLIIVGTYSIGKERIVKAIAKALQTKVYSDSRKTAILRCQADAELDAMLTSDPLQAGVHLLPLGVINSDRLKLYMEQWNGYWTKAVGFRPTGWTFTAAKGADTQPSIDSVIAKSQAKTFNFSNINAMKNSTPNLQLYGVPYSEHSSFFELTCFALSFDWGRMIATVNVGSEASRGKMAKWVEKWEAEKKKRGKVEVVKFRSSEYW</sequence>
<evidence type="ECO:0000313" key="8">
    <source>
        <dbReference type="EMBL" id="GJE98047.1"/>
    </source>
</evidence>
<dbReference type="Proteomes" id="UP000703269">
    <property type="component" value="Unassembled WGS sequence"/>
</dbReference>
<accession>A0A9P3GMB0</accession>
<keyword evidence="9" id="KW-1185">Reference proteome</keyword>
<keyword evidence="3" id="KW-0227">DNA damage</keyword>
<evidence type="ECO:0000259" key="7">
    <source>
        <dbReference type="Pfam" id="PF07522"/>
    </source>
</evidence>
<feature type="compositionally biased region" description="Acidic residues" evidence="6">
    <location>
        <begin position="58"/>
        <end position="67"/>
    </location>
</feature>
<protein>
    <submittedName>
        <fullName evidence="8">DNA cross-link repair protein</fullName>
    </submittedName>
</protein>
<keyword evidence="4" id="KW-0234">DNA repair</keyword>
<feature type="compositionally biased region" description="Basic and acidic residues" evidence="6">
    <location>
        <begin position="219"/>
        <end position="229"/>
    </location>
</feature>
<feature type="region of interest" description="Disordered" evidence="6">
    <location>
        <begin position="315"/>
        <end position="339"/>
    </location>
</feature>
<dbReference type="PANTHER" id="PTHR23240:SF6">
    <property type="entry name" value="DNA CROSS-LINK REPAIR 1A PROTEIN"/>
    <property type="match status" value="1"/>
</dbReference>
<comment type="similarity">
    <text evidence="2">Belongs to the DNA repair metallo-beta-lactamase (DRMBL) family.</text>
</comment>
<evidence type="ECO:0000256" key="3">
    <source>
        <dbReference type="ARBA" id="ARBA00022763"/>
    </source>
</evidence>
<gene>
    <name evidence="8" type="ORF">PsYK624_142690</name>
</gene>
<comment type="caution">
    <text evidence="8">The sequence shown here is derived from an EMBL/GenBank/DDBJ whole genome shotgun (WGS) entry which is preliminary data.</text>
</comment>
<evidence type="ECO:0000313" key="9">
    <source>
        <dbReference type="Proteomes" id="UP000703269"/>
    </source>
</evidence>
<reference evidence="8 9" key="1">
    <citation type="submission" date="2021-08" db="EMBL/GenBank/DDBJ databases">
        <title>Draft Genome Sequence of Phanerochaete sordida strain YK-624.</title>
        <authorList>
            <person name="Mori T."/>
            <person name="Dohra H."/>
            <person name="Suzuki T."/>
            <person name="Kawagishi H."/>
            <person name="Hirai H."/>
        </authorList>
    </citation>
    <scope>NUCLEOTIDE SEQUENCE [LARGE SCALE GENOMIC DNA]</scope>
    <source>
        <strain evidence="8 9">YK-624</strain>
    </source>
</reference>
<evidence type="ECO:0000256" key="2">
    <source>
        <dbReference type="ARBA" id="ARBA00010304"/>
    </source>
</evidence>
<keyword evidence="5" id="KW-0539">Nucleus</keyword>